<proteinExistence type="inferred from homology"/>
<evidence type="ECO:0000259" key="9">
    <source>
        <dbReference type="PROSITE" id="PS51747"/>
    </source>
</evidence>
<dbReference type="RefSeq" id="WP_022791553.1">
    <property type="nucleotide sequence ID" value="NZ_ATUU01000002.1"/>
</dbReference>
<dbReference type="PROSITE" id="PS51747">
    <property type="entry name" value="CYT_DCMP_DEAMINASES_2"/>
    <property type="match status" value="1"/>
</dbReference>
<dbReference type="Pfam" id="PF14437">
    <property type="entry name" value="MafB19-deam"/>
    <property type="match status" value="1"/>
</dbReference>
<dbReference type="PANTHER" id="PTHR11079">
    <property type="entry name" value="CYTOSINE DEAMINASE FAMILY MEMBER"/>
    <property type="match status" value="1"/>
</dbReference>
<evidence type="ECO:0000256" key="8">
    <source>
        <dbReference type="HAMAP-Rule" id="MF_00972"/>
    </source>
</evidence>
<dbReference type="Gene3D" id="3.40.140.10">
    <property type="entry name" value="Cytidine Deaminase, domain 2"/>
    <property type="match status" value="1"/>
</dbReference>
<feature type="binding site" evidence="8">
    <location>
        <position position="91"/>
    </location>
    <ligand>
        <name>Zn(2+)</name>
        <dbReference type="ChEBI" id="CHEBI:29105"/>
        <note>catalytic</note>
    </ligand>
</feature>
<dbReference type="InterPro" id="IPR002125">
    <property type="entry name" value="CMP_dCMP_dom"/>
</dbReference>
<keyword evidence="3 8" id="KW-0819">tRNA processing</keyword>
<dbReference type="FunFam" id="3.40.140.10:FF:000005">
    <property type="entry name" value="tRNA-specific adenosine deaminase"/>
    <property type="match status" value="1"/>
</dbReference>
<dbReference type="InterPro" id="IPR016193">
    <property type="entry name" value="Cytidine_deaminase-like"/>
</dbReference>
<name>A0A0R2G4U7_9LACO</name>
<reference evidence="10 11" key="1">
    <citation type="journal article" date="2015" name="Genome Announc.">
        <title>Expanding the biotechnology potential of lactobacilli through comparative genomics of 213 strains and associated genera.</title>
        <authorList>
            <person name="Sun Z."/>
            <person name="Harris H.M."/>
            <person name="McCann A."/>
            <person name="Guo C."/>
            <person name="Argimon S."/>
            <person name="Zhang W."/>
            <person name="Yang X."/>
            <person name="Jeffery I.B."/>
            <person name="Cooney J.C."/>
            <person name="Kagawa T.F."/>
            <person name="Liu W."/>
            <person name="Song Y."/>
            <person name="Salvetti E."/>
            <person name="Wrobel A."/>
            <person name="Rasinkangas P."/>
            <person name="Parkhill J."/>
            <person name="Rea M.C."/>
            <person name="O'Sullivan O."/>
            <person name="Ritari J."/>
            <person name="Douillard F.P."/>
            <person name="Paul Ross R."/>
            <person name="Yang R."/>
            <person name="Briner A.E."/>
            <person name="Felis G.E."/>
            <person name="de Vos W.M."/>
            <person name="Barrangou R."/>
            <person name="Klaenhammer T.R."/>
            <person name="Caufield P.W."/>
            <person name="Cui Y."/>
            <person name="Zhang H."/>
            <person name="O'Toole P.W."/>
        </authorList>
    </citation>
    <scope>NUCLEOTIDE SEQUENCE [LARGE SCALE GENOMIC DNA]</scope>
    <source>
        <strain evidence="10 11">DSM 20190</strain>
    </source>
</reference>
<sequence length="175" mass="19573">MTELTPEEVEYFMGQALQEAKKAAALGEVPIGAVVVLKGQIIGRGFNLRERAQDASQHAEVMAITEASRYLHSWRLPEAQLFVTLEPCIMCAGLIQQTRIDKLYYGAEDPKGGAVNSLYQILADQRLNHQVEVNAGVRQSEASQLLKAFFKAIRQRQKAVKRARKDASQMKKDML</sequence>
<gene>
    <name evidence="8" type="primary">tadA</name>
    <name evidence="10" type="ORF">IV68_GL000651</name>
</gene>
<dbReference type="SUPFAM" id="SSF53927">
    <property type="entry name" value="Cytidine deaminase-like"/>
    <property type="match status" value="1"/>
</dbReference>
<dbReference type="STRING" id="1123500.GCA_000420365_00779"/>
<evidence type="ECO:0000256" key="7">
    <source>
        <dbReference type="ARBA" id="ARBA00048045"/>
    </source>
</evidence>
<evidence type="ECO:0000313" key="11">
    <source>
        <dbReference type="Proteomes" id="UP000051296"/>
    </source>
</evidence>
<dbReference type="InterPro" id="IPR058535">
    <property type="entry name" value="MafB19-deam"/>
</dbReference>
<dbReference type="HAMAP" id="MF_00972">
    <property type="entry name" value="tRNA_aden_deaminase"/>
    <property type="match status" value="1"/>
</dbReference>
<feature type="binding site" evidence="8">
    <location>
        <position position="88"/>
    </location>
    <ligand>
        <name>Zn(2+)</name>
        <dbReference type="ChEBI" id="CHEBI:29105"/>
        <note>catalytic</note>
    </ligand>
</feature>
<evidence type="ECO:0000256" key="4">
    <source>
        <dbReference type="ARBA" id="ARBA00022723"/>
    </source>
</evidence>
<dbReference type="InterPro" id="IPR028883">
    <property type="entry name" value="tRNA_aden_deaminase"/>
</dbReference>
<keyword evidence="6 8" id="KW-0862">Zinc</keyword>
<comment type="cofactor">
    <cofactor evidence="8">
        <name>Zn(2+)</name>
        <dbReference type="ChEBI" id="CHEBI:29105"/>
    </cofactor>
    <text evidence="8">Binds 1 zinc ion per subunit.</text>
</comment>
<dbReference type="PATRIC" id="fig|1123500.6.peg.654"/>
<feature type="domain" description="CMP/dCMP-type deaminase" evidence="9">
    <location>
        <begin position="7"/>
        <end position="134"/>
    </location>
</feature>
<comment type="caution">
    <text evidence="10">The sequence shown here is derived from an EMBL/GenBank/DDBJ whole genome shotgun (WGS) entry which is preliminary data.</text>
</comment>
<dbReference type="Proteomes" id="UP000051296">
    <property type="component" value="Unassembled WGS sequence"/>
</dbReference>
<evidence type="ECO:0000256" key="3">
    <source>
        <dbReference type="ARBA" id="ARBA00022694"/>
    </source>
</evidence>
<dbReference type="AlphaFoldDB" id="A0A0R2G4U7"/>
<evidence type="ECO:0000256" key="2">
    <source>
        <dbReference type="ARBA" id="ARBA00011738"/>
    </source>
</evidence>
<dbReference type="GO" id="GO:0008270">
    <property type="term" value="F:zinc ion binding"/>
    <property type="evidence" value="ECO:0007669"/>
    <property type="project" value="UniProtKB-UniRule"/>
</dbReference>
<dbReference type="FunCoup" id="A0A0R2G4U7">
    <property type="interactions" value="208"/>
</dbReference>
<dbReference type="GO" id="GO:0002100">
    <property type="term" value="P:tRNA wobble adenosine to inosine editing"/>
    <property type="evidence" value="ECO:0007669"/>
    <property type="project" value="UniProtKB-UniRule"/>
</dbReference>
<dbReference type="InterPro" id="IPR016192">
    <property type="entry name" value="APOBEC/CMP_deaminase_Zn-bd"/>
</dbReference>
<feature type="binding site" evidence="8">
    <location>
        <position position="58"/>
    </location>
    <ligand>
        <name>Zn(2+)</name>
        <dbReference type="ChEBI" id="CHEBI:29105"/>
        <note>catalytic</note>
    </ligand>
</feature>
<dbReference type="CDD" id="cd01285">
    <property type="entry name" value="nucleoside_deaminase"/>
    <property type="match status" value="1"/>
</dbReference>
<organism evidence="10 11">
    <name type="scientific">Weissella halotolerans DSM 20190</name>
    <dbReference type="NCBI Taxonomy" id="1123500"/>
    <lineage>
        <taxon>Bacteria</taxon>
        <taxon>Bacillati</taxon>
        <taxon>Bacillota</taxon>
        <taxon>Bacilli</taxon>
        <taxon>Lactobacillales</taxon>
        <taxon>Lactobacillaceae</taxon>
        <taxon>Weissella</taxon>
    </lineage>
</organism>
<dbReference type="InParanoid" id="A0A0R2G4U7"/>
<dbReference type="PANTHER" id="PTHR11079:SF202">
    <property type="entry name" value="TRNA-SPECIFIC ADENOSINE DEAMINASE"/>
    <property type="match status" value="1"/>
</dbReference>
<feature type="active site" description="Proton donor" evidence="8">
    <location>
        <position position="60"/>
    </location>
</feature>
<accession>A0A0R2G4U7</accession>
<dbReference type="OrthoDB" id="9802676at2"/>
<dbReference type="PROSITE" id="PS00903">
    <property type="entry name" value="CYT_DCMP_DEAMINASES_1"/>
    <property type="match status" value="1"/>
</dbReference>
<evidence type="ECO:0000256" key="5">
    <source>
        <dbReference type="ARBA" id="ARBA00022801"/>
    </source>
</evidence>
<keyword evidence="5 8" id="KW-0378">Hydrolase</keyword>
<comment type="catalytic activity">
    <reaction evidence="7 8">
        <text>adenosine(34) in tRNA + H2O + H(+) = inosine(34) in tRNA + NH4(+)</text>
        <dbReference type="Rhea" id="RHEA:43168"/>
        <dbReference type="Rhea" id="RHEA-COMP:10373"/>
        <dbReference type="Rhea" id="RHEA-COMP:10374"/>
        <dbReference type="ChEBI" id="CHEBI:15377"/>
        <dbReference type="ChEBI" id="CHEBI:15378"/>
        <dbReference type="ChEBI" id="CHEBI:28938"/>
        <dbReference type="ChEBI" id="CHEBI:74411"/>
        <dbReference type="ChEBI" id="CHEBI:82852"/>
        <dbReference type="EC" id="3.5.4.33"/>
    </reaction>
</comment>
<comment type="subunit">
    <text evidence="2 8">Homodimer.</text>
</comment>
<evidence type="ECO:0000313" key="10">
    <source>
        <dbReference type="EMBL" id="KRN32300.1"/>
    </source>
</evidence>
<dbReference type="NCBIfam" id="NF008113">
    <property type="entry name" value="PRK10860.1"/>
    <property type="match status" value="1"/>
</dbReference>
<dbReference type="EC" id="3.5.4.33" evidence="8"/>
<keyword evidence="4 8" id="KW-0479">Metal-binding</keyword>
<comment type="function">
    <text evidence="8">Catalyzes the deamination of adenosine to inosine at the wobble position 34 of tRNA(Arg2).</text>
</comment>
<dbReference type="GO" id="GO:0052717">
    <property type="term" value="F:tRNA-specific adenosine-34 deaminase activity"/>
    <property type="evidence" value="ECO:0007669"/>
    <property type="project" value="UniProtKB-UniRule"/>
</dbReference>
<dbReference type="EMBL" id="JQAX01000002">
    <property type="protein sequence ID" value="KRN32300.1"/>
    <property type="molecule type" value="Genomic_DNA"/>
</dbReference>
<dbReference type="eggNOG" id="COG0590">
    <property type="taxonomic scope" value="Bacteria"/>
</dbReference>
<comment type="similarity">
    <text evidence="1">Belongs to the cytidine and deoxycytidylate deaminase family. ADAT2 subfamily.</text>
</comment>
<protein>
    <recommendedName>
        <fullName evidence="8">tRNA-specific adenosine deaminase</fullName>
        <ecNumber evidence="8">3.5.4.33</ecNumber>
    </recommendedName>
</protein>
<evidence type="ECO:0000256" key="1">
    <source>
        <dbReference type="ARBA" id="ARBA00010669"/>
    </source>
</evidence>
<keyword evidence="11" id="KW-1185">Reference proteome</keyword>
<evidence type="ECO:0000256" key="6">
    <source>
        <dbReference type="ARBA" id="ARBA00022833"/>
    </source>
</evidence>